<dbReference type="OrthoDB" id="662465at2759"/>
<dbReference type="Proteomes" id="UP000008810">
    <property type="component" value="Chromosome 1"/>
</dbReference>
<dbReference type="InterPro" id="IPR006580">
    <property type="entry name" value="Znf_TTF"/>
</dbReference>
<evidence type="ECO:0000256" key="1">
    <source>
        <dbReference type="SAM" id="MobiDB-lite"/>
    </source>
</evidence>
<dbReference type="InterPro" id="IPR012337">
    <property type="entry name" value="RNaseH-like_sf"/>
</dbReference>
<dbReference type="GO" id="GO:0046983">
    <property type="term" value="F:protein dimerization activity"/>
    <property type="evidence" value="ECO:0007669"/>
    <property type="project" value="InterPro"/>
</dbReference>
<dbReference type="PANTHER" id="PTHR45749:SF37">
    <property type="entry name" value="OS05G0311600 PROTEIN"/>
    <property type="match status" value="1"/>
</dbReference>
<sequence length="678" mass="77137">MKRKNQGFGKTPSISCWYKPVPENANPSEEEHPSVDDNSTDNPIDMQTDDQNIVASVEVSEQARVGSTTYERDPGKRQQIWELPLDKQEEARRFYISEGPFQPYMANYPHNEHRRRVQYSYFTNFSWLEYSLVKHHAYCLPCFLFTRKPNGRCGSDTFTIDGFLNWKKVNAGKNCAFLTHMGKDSNSAHNFSVRSFHSLKNSMTHIDKAIVQASAKMIGNARQRLKVTIDSIRWLTFQACAFRGHDESPGSINQGNFLELIKLLALYNKEVNEVVLQNAPRNAKYTSGEVQQEILQLLSRRVQKNIIEEIGTSKFCIMVDEARNESKKEQMALVIRFVNKEGFIKERFLDVIHVKDIVASTLKDAICAVLVDNNLNVQDIRGQGYDGASNMRGEWNGLKALILNECPYAYYVHCMAHQLQLALVAASREVPDVHNFFQHANFIINVVSASSKHNDELLAKQAIEIALLRSIATDRSVSQYSRGDVAGALKIVISFDFVFILHLMEKIMKITDVLCQILQKKSVDILNALNSVSNTKALIGKLREDGWEPLMEEVKSFSLKHEIDIPDLNNNLGTTLHHYKVDVFNVAIDQQVVELNNRFGVQSTELLTLCAYISNICSLVEKLLRLVITLPVSTATTERAFSAMKLIKTRLRNKMGDDFLRHYMIVYIGKELARKVTS</sequence>
<reference evidence="3 4" key="1">
    <citation type="journal article" date="2010" name="Nature">
        <title>Genome sequencing and analysis of the model grass Brachypodium distachyon.</title>
        <authorList>
            <consortium name="International Brachypodium Initiative"/>
        </authorList>
    </citation>
    <scope>NUCLEOTIDE SEQUENCE [LARGE SCALE GENOMIC DNA]</scope>
    <source>
        <strain evidence="3 4">Bd21</strain>
    </source>
</reference>
<dbReference type="SMART" id="SM00597">
    <property type="entry name" value="ZnF_TTF"/>
    <property type="match status" value="1"/>
</dbReference>
<dbReference type="InParanoid" id="A0A0Q3HH48"/>
<dbReference type="InterPro" id="IPR008906">
    <property type="entry name" value="HATC_C_dom"/>
</dbReference>
<dbReference type="Pfam" id="PF05699">
    <property type="entry name" value="Dimer_Tnp_hAT"/>
    <property type="match status" value="1"/>
</dbReference>
<accession>A0A0Q3HH48</accession>
<dbReference type="AlphaFoldDB" id="A0A0Q3HH48"/>
<protein>
    <recommendedName>
        <fullName evidence="2">TTF-type domain-containing protein</fullName>
    </recommendedName>
</protein>
<feature type="region of interest" description="Disordered" evidence="1">
    <location>
        <begin position="1"/>
        <end position="51"/>
    </location>
</feature>
<dbReference type="EnsemblPlants" id="KQK22231">
    <property type="protein sequence ID" value="KQK22231"/>
    <property type="gene ID" value="BRADI_1g65964v3"/>
</dbReference>
<dbReference type="EMBL" id="CM000880">
    <property type="protein sequence ID" value="KQK22231.1"/>
    <property type="molecule type" value="Genomic_DNA"/>
</dbReference>
<gene>
    <name evidence="3" type="ORF">BRADI_1g65964v3</name>
</gene>
<evidence type="ECO:0000313" key="4">
    <source>
        <dbReference type="EnsemblPlants" id="KQK22231"/>
    </source>
</evidence>
<dbReference type="PANTHER" id="PTHR45749">
    <property type="match status" value="1"/>
</dbReference>
<dbReference type="SUPFAM" id="SSF53098">
    <property type="entry name" value="Ribonuclease H-like"/>
    <property type="match status" value="1"/>
</dbReference>
<dbReference type="Pfam" id="PF14291">
    <property type="entry name" value="DUF4371"/>
    <property type="match status" value="1"/>
</dbReference>
<dbReference type="Gramene" id="KQK22231">
    <property type="protein sequence ID" value="KQK22231"/>
    <property type="gene ID" value="BRADI_1g65964v3"/>
</dbReference>
<evidence type="ECO:0000313" key="5">
    <source>
        <dbReference type="Proteomes" id="UP000008810"/>
    </source>
</evidence>
<proteinExistence type="predicted"/>
<reference evidence="4" key="3">
    <citation type="submission" date="2018-08" db="UniProtKB">
        <authorList>
            <consortium name="EnsemblPlants"/>
        </authorList>
    </citation>
    <scope>IDENTIFICATION</scope>
    <source>
        <strain evidence="4">cv. Bd21</strain>
    </source>
</reference>
<dbReference type="InterPro" id="IPR025398">
    <property type="entry name" value="DUF4371"/>
</dbReference>
<keyword evidence="5" id="KW-1185">Reference proteome</keyword>
<reference evidence="3" key="2">
    <citation type="submission" date="2017-06" db="EMBL/GenBank/DDBJ databases">
        <title>WGS assembly of Brachypodium distachyon.</title>
        <authorList>
            <consortium name="The International Brachypodium Initiative"/>
            <person name="Lucas S."/>
            <person name="Harmon-Smith M."/>
            <person name="Lail K."/>
            <person name="Tice H."/>
            <person name="Grimwood J."/>
            <person name="Bruce D."/>
            <person name="Barry K."/>
            <person name="Shu S."/>
            <person name="Lindquist E."/>
            <person name="Wang M."/>
            <person name="Pitluck S."/>
            <person name="Vogel J.P."/>
            <person name="Garvin D.F."/>
            <person name="Mockler T.C."/>
            <person name="Schmutz J."/>
            <person name="Rokhsar D."/>
            <person name="Bevan M.W."/>
        </authorList>
    </citation>
    <scope>NUCLEOTIDE SEQUENCE</scope>
    <source>
        <strain evidence="3">Bd21</strain>
    </source>
</reference>
<evidence type="ECO:0000313" key="3">
    <source>
        <dbReference type="EMBL" id="KQK22231.1"/>
    </source>
</evidence>
<evidence type="ECO:0000259" key="2">
    <source>
        <dbReference type="SMART" id="SM00597"/>
    </source>
</evidence>
<feature type="domain" description="TTF-type" evidence="2">
    <location>
        <begin position="113"/>
        <end position="208"/>
    </location>
</feature>
<dbReference type="STRING" id="15368.A0A0Q3HH48"/>
<name>A0A0Q3HH48_BRADI</name>
<dbReference type="ExpressionAtlas" id="A0A0Q3HH48">
    <property type="expression patterns" value="differential"/>
</dbReference>
<organism evidence="3">
    <name type="scientific">Brachypodium distachyon</name>
    <name type="common">Purple false brome</name>
    <name type="synonym">Trachynia distachya</name>
    <dbReference type="NCBI Taxonomy" id="15368"/>
    <lineage>
        <taxon>Eukaryota</taxon>
        <taxon>Viridiplantae</taxon>
        <taxon>Streptophyta</taxon>
        <taxon>Embryophyta</taxon>
        <taxon>Tracheophyta</taxon>
        <taxon>Spermatophyta</taxon>
        <taxon>Magnoliopsida</taxon>
        <taxon>Liliopsida</taxon>
        <taxon>Poales</taxon>
        <taxon>Poaceae</taxon>
        <taxon>BOP clade</taxon>
        <taxon>Pooideae</taxon>
        <taxon>Stipodae</taxon>
        <taxon>Brachypodieae</taxon>
        <taxon>Brachypodium</taxon>
    </lineage>
</organism>